<dbReference type="OrthoDB" id="9810005at2"/>
<proteinExistence type="inferred from homology"/>
<dbReference type="PROSITE" id="PS01090">
    <property type="entry name" value="TATD_2"/>
    <property type="match status" value="1"/>
</dbReference>
<dbReference type="GO" id="GO:0016788">
    <property type="term" value="F:hydrolase activity, acting on ester bonds"/>
    <property type="evidence" value="ECO:0007669"/>
    <property type="project" value="InterPro"/>
</dbReference>
<accession>K6X7W0</accession>
<name>K6X7W0_9ALTE</name>
<dbReference type="Pfam" id="PF01026">
    <property type="entry name" value="TatD_DNase"/>
    <property type="match status" value="1"/>
</dbReference>
<dbReference type="InterPro" id="IPR018228">
    <property type="entry name" value="DNase_TatD-rel_CS"/>
</dbReference>
<keyword evidence="3" id="KW-0378">Hydrolase</keyword>
<feature type="binding site" evidence="4">
    <location>
        <position position="154"/>
    </location>
    <ligand>
        <name>a divalent metal cation</name>
        <dbReference type="ChEBI" id="CHEBI:60240"/>
        <label>2</label>
    </ligand>
</feature>
<evidence type="ECO:0000256" key="4">
    <source>
        <dbReference type="PIRSR" id="PIRSR005902-1"/>
    </source>
</evidence>
<feature type="binding site" evidence="4">
    <location>
        <position position="93"/>
    </location>
    <ligand>
        <name>a divalent metal cation</name>
        <dbReference type="ChEBI" id="CHEBI:60240"/>
        <label>1</label>
    </ligand>
</feature>
<dbReference type="GO" id="GO:0005829">
    <property type="term" value="C:cytosol"/>
    <property type="evidence" value="ECO:0007669"/>
    <property type="project" value="TreeGrafter"/>
</dbReference>
<evidence type="ECO:0000256" key="3">
    <source>
        <dbReference type="ARBA" id="ARBA00022801"/>
    </source>
</evidence>
<dbReference type="InterPro" id="IPR001130">
    <property type="entry name" value="TatD-like"/>
</dbReference>
<dbReference type="RefSeq" id="WP_008846511.1">
    <property type="nucleotide sequence ID" value="NZ_BAEN01000076.1"/>
</dbReference>
<evidence type="ECO:0000256" key="2">
    <source>
        <dbReference type="ARBA" id="ARBA00022723"/>
    </source>
</evidence>
<protein>
    <submittedName>
        <fullName evidence="5">Mg-dependent DNase</fullName>
    </submittedName>
</protein>
<evidence type="ECO:0000256" key="1">
    <source>
        <dbReference type="ARBA" id="ARBA00009275"/>
    </source>
</evidence>
<sequence>MTHWFDIGINLPDKRLSVPDVISRAINNDVTGMLVIGTDIQQSTDALSIAHQFPEYLYASAGIHPHYAKDAEQNFVQSLNALAEDKKVVAIGECGLDFNRNFSPPDIQKRIFEQQLELACDLKLPVYLHERDAFEEQISLLKRYSNYLNGAVVHCFTGSLAQMEAYLELGFYIGITGWVCDPKRGASLRDAVQHLPADRMLLETDSPYLRPKTLKSGTNQPSNIPHIAEFIAELRQQSIQDLKQNCWRNTMNLFAIGTDSGS</sequence>
<dbReference type="FunFam" id="3.20.20.140:FF:000005">
    <property type="entry name" value="TatD family hydrolase"/>
    <property type="match status" value="1"/>
</dbReference>
<dbReference type="SUPFAM" id="SSF51556">
    <property type="entry name" value="Metallo-dependent hydrolases"/>
    <property type="match status" value="1"/>
</dbReference>
<keyword evidence="6" id="KW-1185">Reference proteome</keyword>
<dbReference type="PIRSF" id="PIRSF005902">
    <property type="entry name" value="DNase_TatD"/>
    <property type="match status" value="1"/>
</dbReference>
<dbReference type="eggNOG" id="COG0084">
    <property type="taxonomic scope" value="Bacteria"/>
</dbReference>
<evidence type="ECO:0000313" key="6">
    <source>
        <dbReference type="Proteomes" id="UP000006334"/>
    </source>
</evidence>
<gene>
    <name evidence="5" type="ORF">GLIP_4098</name>
</gene>
<feature type="binding site" evidence="4">
    <location>
        <position position="129"/>
    </location>
    <ligand>
        <name>a divalent metal cation</name>
        <dbReference type="ChEBI" id="CHEBI:60240"/>
        <label>2</label>
    </ligand>
</feature>
<organism evidence="5 6">
    <name type="scientific">Aliiglaciecola lipolytica E3</name>
    <dbReference type="NCBI Taxonomy" id="1127673"/>
    <lineage>
        <taxon>Bacteria</taxon>
        <taxon>Pseudomonadati</taxon>
        <taxon>Pseudomonadota</taxon>
        <taxon>Gammaproteobacteria</taxon>
        <taxon>Alteromonadales</taxon>
        <taxon>Alteromonadaceae</taxon>
        <taxon>Aliiglaciecola</taxon>
    </lineage>
</organism>
<evidence type="ECO:0000313" key="5">
    <source>
        <dbReference type="EMBL" id="GAC16709.1"/>
    </source>
</evidence>
<comment type="similarity">
    <text evidence="1">Belongs to the metallo-dependent hydrolases superfamily. TatD-type hydrolase family.</text>
</comment>
<comment type="caution">
    <text evidence="5">The sequence shown here is derived from an EMBL/GenBank/DDBJ whole genome shotgun (WGS) entry which is preliminary data.</text>
</comment>
<dbReference type="STRING" id="1127673.GLIP_4098"/>
<feature type="binding site" evidence="4">
    <location>
        <position position="205"/>
    </location>
    <ligand>
        <name>a divalent metal cation</name>
        <dbReference type="ChEBI" id="CHEBI:60240"/>
        <label>1</label>
    </ligand>
</feature>
<reference evidence="5 6" key="1">
    <citation type="journal article" date="2017" name="Antonie Van Leeuwenhoek">
        <title>Rhizobium rhizosphaerae sp. nov., a novel species isolated from rice rhizosphere.</title>
        <authorList>
            <person name="Zhao J.J."/>
            <person name="Zhang J."/>
            <person name="Zhang R.J."/>
            <person name="Zhang C.W."/>
            <person name="Yin H.Q."/>
            <person name="Zhang X.X."/>
        </authorList>
    </citation>
    <scope>NUCLEOTIDE SEQUENCE [LARGE SCALE GENOMIC DNA]</scope>
    <source>
        <strain evidence="5 6">E3</strain>
    </source>
</reference>
<dbReference type="NCBIfam" id="TIGR00010">
    <property type="entry name" value="YchF/TatD family DNA exonuclease"/>
    <property type="match status" value="1"/>
</dbReference>
<dbReference type="AlphaFoldDB" id="K6X7W0"/>
<dbReference type="InterPro" id="IPR032466">
    <property type="entry name" value="Metal_Hydrolase"/>
</dbReference>
<dbReference type="GO" id="GO:0004536">
    <property type="term" value="F:DNA nuclease activity"/>
    <property type="evidence" value="ECO:0007669"/>
    <property type="project" value="InterPro"/>
</dbReference>
<keyword evidence="2 4" id="KW-0479">Metal-binding</keyword>
<dbReference type="InterPro" id="IPR015991">
    <property type="entry name" value="TatD/YcfH-like"/>
</dbReference>
<dbReference type="Proteomes" id="UP000006334">
    <property type="component" value="Unassembled WGS sequence"/>
</dbReference>
<dbReference type="PANTHER" id="PTHR46124:SF3">
    <property type="entry name" value="HYDROLASE"/>
    <property type="match status" value="1"/>
</dbReference>
<dbReference type="CDD" id="cd01310">
    <property type="entry name" value="TatD_DNAse"/>
    <property type="match status" value="1"/>
</dbReference>
<dbReference type="GO" id="GO:0046872">
    <property type="term" value="F:metal ion binding"/>
    <property type="evidence" value="ECO:0007669"/>
    <property type="project" value="UniProtKB-KW"/>
</dbReference>
<dbReference type="Gene3D" id="3.20.20.140">
    <property type="entry name" value="Metal-dependent hydrolases"/>
    <property type="match status" value="1"/>
</dbReference>
<dbReference type="PANTHER" id="PTHR46124">
    <property type="entry name" value="D-AMINOACYL-TRNA DEACYLASE"/>
    <property type="match status" value="1"/>
</dbReference>
<dbReference type="EMBL" id="BAEN01000076">
    <property type="protein sequence ID" value="GAC16709.1"/>
    <property type="molecule type" value="Genomic_DNA"/>
</dbReference>